<dbReference type="InterPro" id="IPR037523">
    <property type="entry name" value="VOC_core"/>
</dbReference>
<sequence>MAIAHRISTNLLTRDIAASTEFYRALCGFRQVHTETWYVVLATQPDSPFQLGLIDWVSEFVPRAARGVAQGSYLEIVVDDVPAAVDAIRPFEVEIIEEPVTFGEQVRAVIRDLDGHVIDLTTPHARYVIPPRKAVG</sequence>
<reference evidence="2 3" key="1">
    <citation type="submission" date="2022-09" db="EMBL/GenBank/DDBJ databases">
        <title>Interaction between co-microsymbionts with complementary sets of symbiotic genes in legume-rhizobium systems.</title>
        <authorList>
            <person name="Safronova V."/>
            <person name="Sazanova A."/>
            <person name="Afonin A."/>
            <person name="Chirak E."/>
        </authorList>
    </citation>
    <scope>NUCLEOTIDE SEQUENCE [LARGE SCALE GENOMIC DNA]</scope>
    <source>
        <strain evidence="2 3">A18/4-1</strain>
    </source>
</reference>
<proteinExistence type="predicted"/>
<dbReference type="Gene3D" id="3.10.180.10">
    <property type="entry name" value="2,3-Dihydroxybiphenyl 1,2-Dioxygenase, domain 1"/>
    <property type="match status" value="1"/>
</dbReference>
<protein>
    <recommendedName>
        <fullName evidence="1">VOC domain-containing protein</fullName>
    </recommendedName>
</protein>
<dbReference type="InterPro" id="IPR029068">
    <property type="entry name" value="Glyas_Bleomycin-R_OHBP_Dase"/>
</dbReference>
<gene>
    <name evidence="2" type="ORF">N8A98_12860</name>
</gene>
<organism evidence="2 3">
    <name type="scientific">Devosia neptuniae</name>
    <dbReference type="NCBI Taxonomy" id="191302"/>
    <lineage>
        <taxon>Bacteria</taxon>
        <taxon>Pseudomonadati</taxon>
        <taxon>Pseudomonadota</taxon>
        <taxon>Alphaproteobacteria</taxon>
        <taxon>Hyphomicrobiales</taxon>
        <taxon>Devosiaceae</taxon>
        <taxon>Devosia</taxon>
    </lineage>
</organism>
<dbReference type="Pfam" id="PF00903">
    <property type="entry name" value="Glyoxalase"/>
    <property type="match status" value="1"/>
</dbReference>
<dbReference type="RefSeq" id="WP_113120099.1">
    <property type="nucleotide sequence ID" value="NZ_CP104965.1"/>
</dbReference>
<accession>A0ABY6CID7</accession>
<dbReference type="Proteomes" id="UP001061862">
    <property type="component" value="Chromosome"/>
</dbReference>
<dbReference type="EMBL" id="CP104965">
    <property type="protein sequence ID" value="UXN72009.1"/>
    <property type="molecule type" value="Genomic_DNA"/>
</dbReference>
<keyword evidence="3" id="KW-1185">Reference proteome</keyword>
<dbReference type="SUPFAM" id="SSF54593">
    <property type="entry name" value="Glyoxalase/Bleomycin resistance protein/Dihydroxybiphenyl dioxygenase"/>
    <property type="match status" value="1"/>
</dbReference>
<dbReference type="InterPro" id="IPR004360">
    <property type="entry name" value="Glyas_Fos-R_dOase_dom"/>
</dbReference>
<feature type="domain" description="VOC" evidence="1">
    <location>
        <begin position="2"/>
        <end position="123"/>
    </location>
</feature>
<evidence type="ECO:0000259" key="1">
    <source>
        <dbReference type="PROSITE" id="PS51819"/>
    </source>
</evidence>
<evidence type="ECO:0000313" key="2">
    <source>
        <dbReference type="EMBL" id="UXN72009.1"/>
    </source>
</evidence>
<dbReference type="PROSITE" id="PS51819">
    <property type="entry name" value="VOC"/>
    <property type="match status" value="1"/>
</dbReference>
<name>A0ABY6CID7_9HYPH</name>
<evidence type="ECO:0000313" key="3">
    <source>
        <dbReference type="Proteomes" id="UP001061862"/>
    </source>
</evidence>